<protein>
    <recommendedName>
        <fullName evidence="2">DUF8094 domain-containing protein</fullName>
    </recommendedName>
</protein>
<feature type="signal peptide" evidence="1">
    <location>
        <begin position="1"/>
        <end position="23"/>
    </location>
</feature>
<sequence length="343" mass="35750">MSRSTRRSARLAAGGAVALALLAGCSTELPQPEPEPTAETAPPVLDADRFDRVLEETAAAFAAADEARDPEALRPRVTAPALDMRAAEYRLAEAVGDDAAPSPVTTATQVEAIAATYEFPRTGMVITQVPEGANLPLLLGFTQSEAREQFKLWGWVELFPGSTTPPLIHPDTGSAQLDADSEGLVATPAQVVERYVDTLNNADSEFADQFADDPYKESSKKATTDLDSRIEAAGEASIAFEVGDDGVLALATADGGAIVLGELRSVQTIRKTVPGASLTIGGEIGALLGDDTEVRGTVSGTSDVLVAFYVPPEGGEDTEVRPLGAKTVMVEVARNDDEAPAAG</sequence>
<comment type="caution">
    <text evidence="3">The sequence shown here is derived from an EMBL/GenBank/DDBJ whole genome shotgun (WGS) entry which is preliminary data.</text>
</comment>
<keyword evidence="4" id="KW-1185">Reference proteome</keyword>
<dbReference type="Proteomes" id="UP000318693">
    <property type="component" value="Unassembled WGS sequence"/>
</dbReference>
<proteinExistence type="predicted"/>
<reference evidence="3 4" key="1">
    <citation type="submission" date="2019-07" db="EMBL/GenBank/DDBJ databases">
        <title>Georgenia wutianyii sp. nov. and Georgenia *** sp. nov. isolated from plateau pika (Ochotona curzoniae) in the Qinghai-Tibet plateau of China.</title>
        <authorList>
            <person name="Tian Z."/>
        </authorList>
    </citation>
    <scope>NUCLEOTIDE SEQUENCE [LARGE SCALE GENOMIC DNA]</scope>
    <source>
        <strain evidence="3 4">Z446</strain>
    </source>
</reference>
<name>A0A552WN97_9MICO</name>
<dbReference type="PROSITE" id="PS51257">
    <property type="entry name" value="PROKAR_LIPOPROTEIN"/>
    <property type="match status" value="1"/>
</dbReference>
<dbReference type="AlphaFoldDB" id="A0A552WN97"/>
<evidence type="ECO:0000313" key="3">
    <source>
        <dbReference type="EMBL" id="TRW44164.1"/>
    </source>
</evidence>
<evidence type="ECO:0000259" key="2">
    <source>
        <dbReference type="Pfam" id="PF26366"/>
    </source>
</evidence>
<evidence type="ECO:0000256" key="1">
    <source>
        <dbReference type="SAM" id="SignalP"/>
    </source>
</evidence>
<feature type="domain" description="DUF8094" evidence="2">
    <location>
        <begin position="51"/>
        <end position="324"/>
    </location>
</feature>
<organism evidence="3 4">
    <name type="scientific">Georgenia yuyongxinii</name>
    <dbReference type="NCBI Taxonomy" id="2589797"/>
    <lineage>
        <taxon>Bacteria</taxon>
        <taxon>Bacillati</taxon>
        <taxon>Actinomycetota</taxon>
        <taxon>Actinomycetes</taxon>
        <taxon>Micrococcales</taxon>
        <taxon>Bogoriellaceae</taxon>
        <taxon>Georgenia</taxon>
    </lineage>
</organism>
<dbReference type="Pfam" id="PF26366">
    <property type="entry name" value="DUF8094"/>
    <property type="match status" value="1"/>
</dbReference>
<feature type="chain" id="PRO_5039296862" description="DUF8094 domain-containing protein" evidence="1">
    <location>
        <begin position="24"/>
        <end position="343"/>
    </location>
</feature>
<keyword evidence="1" id="KW-0732">Signal</keyword>
<dbReference type="EMBL" id="VJXR01000052">
    <property type="protein sequence ID" value="TRW44164.1"/>
    <property type="molecule type" value="Genomic_DNA"/>
</dbReference>
<accession>A0A552WN97</accession>
<gene>
    <name evidence="3" type="ORF">FJ693_14660</name>
</gene>
<dbReference type="RefSeq" id="WP_143419223.1">
    <property type="nucleotide sequence ID" value="NZ_VJXR01000052.1"/>
</dbReference>
<evidence type="ECO:0000313" key="4">
    <source>
        <dbReference type="Proteomes" id="UP000318693"/>
    </source>
</evidence>
<dbReference type="InterPro" id="IPR058407">
    <property type="entry name" value="DUF8094"/>
</dbReference>